<accession>H6SQH6</accession>
<dbReference type="InterPro" id="IPR030935">
    <property type="entry name" value="PBSX_Proteobac"/>
</dbReference>
<dbReference type="InterPro" id="IPR006944">
    <property type="entry name" value="Phage/GTA_portal"/>
</dbReference>
<dbReference type="NCBIfam" id="TIGR01540">
    <property type="entry name" value="portal_PBSX"/>
    <property type="match status" value="1"/>
</dbReference>
<dbReference type="EMBL" id="HE663493">
    <property type="protein sequence ID" value="CCG09695.1"/>
    <property type="molecule type" value="Genomic_DNA"/>
</dbReference>
<name>H6SQH6_PARPM</name>
<dbReference type="OrthoDB" id="5449776at2"/>
<comment type="similarity">
    <text evidence="1">Belongs to the phage portal family. PBSX subfamily.</text>
</comment>
<evidence type="ECO:0000313" key="3">
    <source>
        <dbReference type="Proteomes" id="UP000033220"/>
    </source>
</evidence>
<dbReference type="HOGENOM" id="CLU_068879_0_0_5"/>
<dbReference type="STRING" id="1150469.RSPPHO_03069"/>
<dbReference type="Proteomes" id="UP000033220">
    <property type="component" value="Chromosome DSM 122"/>
</dbReference>
<dbReference type="PIRSF" id="PIRSF018494">
    <property type="entry name" value="PBSX_VPQ"/>
    <property type="match status" value="1"/>
</dbReference>
<evidence type="ECO:0000256" key="1">
    <source>
        <dbReference type="ARBA" id="ARBA00006799"/>
    </source>
</evidence>
<reference evidence="2 3" key="1">
    <citation type="submission" date="2012-02" db="EMBL/GenBank/DDBJ databases">
        <title>Shotgun genome sequence of Phaeospirillum photometricum DSM 122.</title>
        <authorList>
            <person name="Duquesne K."/>
            <person name="Sturgis J."/>
        </authorList>
    </citation>
    <scope>NUCLEOTIDE SEQUENCE [LARGE SCALE GENOMIC DNA]</scope>
    <source>
        <strain evidence="3">DSM122</strain>
    </source>
</reference>
<dbReference type="KEGG" id="rpm:RSPPHO_03069"/>
<sequence length="327" mass="35912">MSNSKAPGSISAFTFGDPVPVLDHREIGGYFHSAFNGSFYEPPVSFDGLARALLANPHHQSAVALKVQKLAAAYRPHPLLSRTDCKRLVQDFVVFGNAWLERIDNVFGKPLTLRPTLARYTRQRPDGRAVLLVDGVEHVFAPEATLHLCEPDVSQEVYGRPSYEAALQSAFLNEAATLFRRKYYVNGSHAGFILYMTDPAQTQEDVDTLRDALKNAKGPGNFRNLFLYSPNGKKDGLQVIPISEVMAKDEFLNMKNVTRDDLLAAHRVPPQLLGIVPSNAGGFGDIEKASRVWAALELGPLGEALADPINRWLGEKVVLFEGLVSGS</sequence>
<proteinExistence type="inferred from homology"/>
<dbReference type="PATRIC" id="fig|1150469.3.peg.3461"/>
<dbReference type="InterPro" id="IPR006430">
    <property type="entry name" value="Phage_portal_PBSX"/>
</dbReference>
<gene>
    <name evidence="2" type="ORF">RSPPHO_03069</name>
</gene>
<dbReference type="RefSeq" id="WP_014416323.1">
    <property type="nucleotide sequence ID" value="NC_017059.1"/>
</dbReference>
<organism evidence="2 3">
    <name type="scientific">Pararhodospirillum photometricum DSM 122</name>
    <dbReference type="NCBI Taxonomy" id="1150469"/>
    <lineage>
        <taxon>Bacteria</taxon>
        <taxon>Pseudomonadati</taxon>
        <taxon>Pseudomonadota</taxon>
        <taxon>Alphaproteobacteria</taxon>
        <taxon>Rhodospirillales</taxon>
        <taxon>Rhodospirillaceae</taxon>
        <taxon>Pararhodospirillum</taxon>
    </lineage>
</organism>
<dbReference type="AlphaFoldDB" id="H6SQH6"/>
<evidence type="ECO:0000313" key="2">
    <source>
        <dbReference type="EMBL" id="CCG09695.1"/>
    </source>
</evidence>
<keyword evidence="3" id="KW-1185">Reference proteome</keyword>
<protein>
    <submittedName>
        <fullName evidence="2">Probable capsid portal protein</fullName>
    </submittedName>
</protein>
<dbReference type="Pfam" id="PF04860">
    <property type="entry name" value="Phage_portal"/>
    <property type="match status" value="1"/>
</dbReference>
<dbReference type="eggNOG" id="COG4695">
    <property type="taxonomic scope" value="Bacteria"/>
</dbReference>